<name>A0A5R9DYG8_9ACTN</name>
<dbReference type="Gene3D" id="3.30.70.100">
    <property type="match status" value="1"/>
</dbReference>
<feature type="domain" description="ABM" evidence="1">
    <location>
        <begin position="7"/>
        <end position="95"/>
    </location>
</feature>
<dbReference type="OrthoDB" id="4304335at2"/>
<sequence length="100" mass="11103">MSSSSRIRVVLRVQLHEGMGAKYASAYNLVRDDIAKADGYISSQLCQSVSEPDTWILTSEWASPDDYQAFVEDEGFTARRASMRACVRDGKSSQYAVVSE</sequence>
<keyword evidence="2" id="KW-0560">Oxidoreductase</keyword>
<dbReference type="InterPro" id="IPR007138">
    <property type="entry name" value="ABM_dom"/>
</dbReference>
<dbReference type="AlphaFoldDB" id="A0A5R9DYG8"/>
<dbReference type="RefSeq" id="WP_138051647.1">
    <property type="nucleotide sequence ID" value="NZ_VAWE01000001.1"/>
</dbReference>
<dbReference type="InterPro" id="IPR011008">
    <property type="entry name" value="Dimeric_a/b-barrel"/>
</dbReference>
<protein>
    <submittedName>
        <fullName evidence="2">Antibiotic biosynthesis monooxygenase</fullName>
    </submittedName>
</protein>
<dbReference type="Pfam" id="PF03992">
    <property type="entry name" value="ABM"/>
    <property type="match status" value="1"/>
</dbReference>
<dbReference type="EMBL" id="VAWE01000001">
    <property type="protein sequence ID" value="TLQ42237.1"/>
    <property type="molecule type" value="Genomic_DNA"/>
</dbReference>
<dbReference type="PROSITE" id="PS51725">
    <property type="entry name" value="ABM"/>
    <property type="match status" value="1"/>
</dbReference>
<organism evidence="2 3">
    <name type="scientific">Streptomyces marianii</name>
    <dbReference type="NCBI Taxonomy" id="1817406"/>
    <lineage>
        <taxon>Bacteria</taxon>
        <taxon>Bacillati</taxon>
        <taxon>Actinomycetota</taxon>
        <taxon>Actinomycetes</taxon>
        <taxon>Kitasatosporales</taxon>
        <taxon>Streptomycetaceae</taxon>
        <taxon>Streptomyces</taxon>
    </lineage>
</organism>
<reference evidence="2 3" key="1">
    <citation type="submission" date="2019-05" db="EMBL/GenBank/DDBJ databases">
        <title>Streptomyces marianii sp. nov., a novel marine actinomycete from southern coast of India.</title>
        <authorList>
            <person name="Iniyan A.M."/>
            <person name="Wink J."/>
            <person name="Ramprasad E."/>
            <person name="Ramana C.V."/>
            <person name="Bunk B."/>
            <person name="Sproer C."/>
            <person name="Joseph F.-J.R.S."/>
            <person name="Vincent S.G.P."/>
        </authorList>
    </citation>
    <scope>NUCLEOTIDE SEQUENCE [LARGE SCALE GENOMIC DNA]</scope>
    <source>
        <strain evidence="2 3">ICN19</strain>
    </source>
</reference>
<dbReference type="SUPFAM" id="SSF54909">
    <property type="entry name" value="Dimeric alpha+beta barrel"/>
    <property type="match status" value="1"/>
</dbReference>
<evidence type="ECO:0000313" key="3">
    <source>
        <dbReference type="Proteomes" id="UP000305921"/>
    </source>
</evidence>
<dbReference type="GO" id="GO:0004497">
    <property type="term" value="F:monooxygenase activity"/>
    <property type="evidence" value="ECO:0007669"/>
    <property type="project" value="UniProtKB-KW"/>
</dbReference>
<comment type="caution">
    <text evidence="2">The sequence shown here is derived from an EMBL/GenBank/DDBJ whole genome shotgun (WGS) entry which is preliminary data.</text>
</comment>
<keyword evidence="3" id="KW-1185">Reference proteome</keyword>
<keyword evidence="2" id="KW-0503">Monooxygenase</keyword>
<dbReference type="Proteomes" id="UP000305921">
    <property type="component" value="Unassembled WGS sequence"/>
</dbReference>
<evidence type="ECO:0000313" key="2">
    <source>
        <dbReference type="EMBL" id="TLQ42237.1"/>
    </source>
</evidence>
<accession>A0A5R9DYG8</accession>
<evidence type="ECO:0000259" key="1">
    <source>
        <dbReference type="PROSITE" id="PS51725"/>
    </source>
</evidence>
<gene>
    <name evidence="2" type="ORF">FEF34_02415</name>
</gene>
<proteinExistence type="predicted"/>